<accession>A0A1M6SNU8</accession>
<evidence type="ECO:0000256" key="7">
    <source>
        <dbReference type="PIRSR" id="PIRSR001084-1"/>
    </source>
</evidence>
<comment type="catalytic activity">
    <reaction evidence="1 6">
        <text>Hydrolysis of terminal non-reducing beta-D-galactose residues in beta-D-galactosides.</text>
        <dbReference type="EC" id="3.2.1.23"/>
    </reaction>
</comment>
<evidence type="ECO:0000256" key="6">
    <source>
        <dbReference type="PIRNR" id="PIRNR001084"/>
    </source>
</evidence>
<keyword evidence="9" id="KW-0862">Zinc</keyword>
<dbReference type="InterPro" id="IPR017853">
    <property type="entry name" value="GH"/>
</dbReference>
<dbReference type="STRING" id="1121950.SAMN02745243_02997"/>
<feature type="binding site" evidence="8">
    <location>
        <position position="315"/>
    </location>
    <ligand>
        <name>substrate</name>
    </ligand>
</feature>
<dbReference type="GO" id="GO:0046872">
    <property type="term" value="F:metal ion binding"/>
    <property type="evidence" value="ECO:0007669"/>
    <property type="project" value="UniProtKB-KW"/>
</dbReference>
<dbReference type="Proteomes" id="UP000184301">
    <property type="component" value="Unassembled WGS sequence"/>
</dbReference>
<evidence type="ECO:0000256" key="5">
    <source>
        <dbReference type="ARBA" id="ARBA00023295"/>
    </source>
</evidence>
<feature type="binding site" evidence="9">
    <location>
        <position position="117"/>
    </location>
    <ligand>
        <name>Zn(2+)</name>
        <dbReference type="ChEBI" id="CHEBI:29105"/>
    </ligand>
</feature>
<sequence>MAKVSYDHYLHGGDYNPEQWLDHPEILKTDIEYFKKAHINTVSLGIFSWAVLEPEEGEYHFEWLEEIINNLYHEGISTILATPSGARPKWLADKYPEVLRVNEKREKQLFGGRHNHCYTSLIYREKIHKLDKALAERFGKHPGVMLWHISNEFGGECHCPLCQQKFREWLEKKYETIDNLNNRWCTTFWSHRYRSFAEIESPSTIGENELHALKLDWKRFVTEQTIDFMKVEIAAIREGGSELPVTTNFMYDYEGLDYKKFKNVVDVVSWDNYPGWHKKEEWETAVDCGLQHDLMRSIKKEPFLLMESCPSATNWKPINKLKKPGMLLATSLQAVAHGSDSVLYFQLRQSRGASEKFHGAVIDHYGGSDTRVFKEVTEVGEALEKIQETIGTKTIAQVAVLYDRENSWALKDAQGPRNENMYYQECVLKQYRALREQGLNVDVISMEHVLDGYKILAVPMAYLFCDGYEEKLRDYVKQGGTLVLSYWSGLVDATDRCFLFGTPYGLMDVTGIRSTEIDALYDWEENYAVPNPSNHLNLQKTYRCNHLCELLEVSDAEVLMCYGEDFYAGKAALTHKTYGNGHAYYVAADMEYAFYHDLYKRLVKEAEVKLLVKFVPEGISVNTRASDKLEYLFLQNFGRKSVAVPISEEYEVVYGEESEVIAPLKTRVLKKKIEVNEE</sequence>
<dbReference type="PANTHER" id="PTHR36447">
    <property type="entry name" value="BETA-GALACTOSIDASE GANA"/>
    <property type="match status" value="1"/>
</dbReference>
<feature type="binding site" evidence="8">
    <location>
        <position position="113"/>
    </location>
    <ligand>
        <name>substrate</name>
    </ligand>
</feature>
<evidence type="ECO:0000313" key="12">
    <source>
        <dbReference type="EMBL" id="SHK46421.1"/>
    </source>
</evidence>
<dbReference type="GO" id="GO:0004565">
    <property type="term" value="F:beta-galactosidase activity"/>
    <property type="evidence" value="ECO:0007669"/>
    <property type="project" value="UniProtKB-EC"/>
</dbReference>
<dbReference type="EC" id="3.2.1.23" evidence="3 6"/>
<feature type="binding site" evidence="9">
    <location>
        <position position="162"/>
    </location>
    <ligand>
        <name>Zn(2+)</name>
        <dbReference type="ChEBI" id="CHEBI:29105"/>
    </ligand>
</feature>
<feature type="binding site" evidence="9">
    <location>
        <position position="157"/>
    </location>
    <ligand>
        <name>Zn(2+)</name>
        <dbReference type="ChEBI" id="CHEBI:29105"/>
    </ligand>
</feature>
<organism evidence="12 13">
    <name type="scientific">Hespellia stercorisuis DSM 15480</name>
    <dbReference type="NCBI Taxonomy" id="1121950"/>
    <lineage>
        <taxon>Bacteria</taxon>
        <taxon>Bacillati</taxon>
        <taxon>Bacillota</taxon>
        <taxon>Clostridia</taxon>
        <taxon>Lachnospirales</taxon>
        <taxon>Lachnospiraceae</taxon>
        <taxon>Hespellia</taxon>
    </lineage>
</organism>
<dbReference type="GO" id="GO:0009341">
    <property type="term" value="C:beta-galactosidase complex"/>
    <property type="evidence" value="ECO:0007669"/>
    <property type="project" value="InterPro"/>
</dbReference>
<dbReference type="PIRSF" id="PIRSF001084">
    <property type="entry name" value="B-galactosidase"/>
    <property type="match status" value="1"/>
</dbReference>
<dbReference type="GO" id="GO:0005975">
    <property type="term" value="P:carbohydrate metabolic process"/>
    <property type="evidence" value="ECO:0007669"/>
    <property type="project" value="InterPro"/>
</dbReference>
<dbReference type="Gene3D" id="3.40.50.880">
    <property type="match status" value="1"/>
</dbReference>
<dbReference type="RefSeq" id="WP_024852662.1">
    <property type="nucleotide sequence ID" value="NZ_FQZY01000051.1"/>
</dbReference>
<feature type="binding site" evidence="8">
    <location>
        <position position="151"/>
    </location>
    <ligand>
        <name>substrate</name>
    </ligand>
</feature>
<keyword evidence="4 6" id="KW-0378">Hydrolase</keyword>
<feature type="binding site" evidence="9">
    <location>
        <position position="159"/>
    </location>
    <ligand>
        <name>Zn(2+)</name>
        <dbReference type="ChEBI" id="CHEBI:29105"/>
    </ligand>
</feature>
<dbReference type="InterPro" id="IPR013529">
    <property type="entry name" value="Glyco_hydro_42_N"/>
</dbReference>
<evidence type="ECO:0000256" key="9">
    <source>
        <dbReference type="PIRSR" id="PIRSR001084-3"/>
    </source>
</evidence>
<keyword evidence="9" id="KW-0479">Metal-binding</keyword>
<evidence type="ECO:0000256" key="4">
    <source>
        <dbReference type="ARBA" id="ARBA00022801"/>
    </source>
</evidence>
<dbReference type="OrthoDB" id="9800974at2"/>
<dbReference type="InterPro" id="IPR013780">
    <property type="entry name" value="Glyco_hydro_b"/>
</dbReference>
<proteinExistence type="inferred from homology"/>
<feature type="domain" description="Beta-galactosidase trimerisation" evidence="11">
    <location>
        <begin position="396"/>
        <end position="608"/>
    </location>
</feature>
<evidence type="ECO:0000256" key="1">
    <source>
        <dbReference type="ARBA" id="ARBA00001412"/>
    </source>
</evidence>
<evidence type="ECO:0000259" key="10">
    <source>
        <dbReference type="Pfam" id="PF02449"/>
    </source>
</evidence>
<feature type="active site" description="Nucleophile" evidence="7">
    <location>
        <position position="307"/>
    </location>
</feature>
<dbReference type="Gene3D" id="2.60.40.1180">
    <property type="entry name" value="Golgi alpha-mannosidase II"/>
    <property type="match status" value="1"/>
</dbReference>
<reference evidence="12 13" key="1">
    <citation type="submission" date="2016-11" db="EMBL/GenBank/DDBJ databases">
        <authorList>
            <person name="Jaros S."/>
            <person name="Januszkiewicz K."/>
            <person name="Wedrychowicz H."/>
        </authorList>
    </citation>
    <scope>NUCLEOTIDE SEQUENCE [LARGE SCALE GENOMIC DNA]</scope>
    <source>
        <strain evidence="12 13">DSM 15480</strain>
    </source>
</reference>
<name>A0A1M6SNU8_9FIRM</name>
<dbReference type="EMBL" id="FQZY01000051">
    <property type="protein sequence ID" value="SHK46421.1"/>
    <property type="molecule type" value="Genomic_DNA"/>
</dbReference>
<evidence type="ECO:0000256" key="2">
    <source>
        <dbReference type="ARBA" id="ARBA00005940"/>
    </source>
</evidence>
<dbReference type="InterPro" id="IPR029062">
    <property type="entry name" value="Class_I_gatase-like"/>
</dbReference>
<dbReference type="CDD" id="cd03143">
    <property type="entry name" value="A4_beta-galactosidase_middle_domain"/>
    <property type="match status" value="1"/>
</dbReference>
<dbReference type="Gene3D" id="3.20.20.80">
    <property type="entry name" value="Glycosidases"/>
    <property type="match status" value="1"/>
</dbReference>
<dbReference type="SUPFAM" id="SSF51445">
    <property type="entry name" value="(Trans)glycosidases"/>
    <property type="match status" value="1"/>
</dbReference>
<gene>
    <name evidence="12" type="ORF">SAMN02745243_02997</name>
</gene>
<keyword evidence="5 6" id="KW-0326">Glycosidase</keyword>
<evidence type="ECO:0000256" key="8">
    <source>
        <dbReference type="PIRSR" id="PIRSR001084-2"/>
    </source>
</evidence>
<dbReference type="SUPFAM" id="SSF52317">
    <property type="entry name" value="Class I glutamine amidotransferase-like"/>
    <property type="match status" value="1"/>
</dbReference>
<dbReference type="InterPro" id="IPR013738">
    <property type="entry name" value="Beta_galactosidase_Trimer"/>
</dbReference>
<dbReference type="AlphaFoldDB" id="A0A1M6SNU8"/>
<dbReference type="InterPro" id="IPR003476">
    <property type="entry name" value="Glyco_hydro_42"/>
</dbReference>
<comment type="similarity">
    <text evidence="2 6">Belongs to the glycosyl hydrolase 42 family.</text>
</comment>
<feature type="domain" description="Glycoside hydrolase family 42 N-terminal" evidence="10">
    <location>
        <begin position="14"/>
        <end position="386"/>
    </location>
</feature>
<evidence type="ECO:0000259" key="11">
    <source>
        <dbReference type="Pfam" id="PF08532"/>
    </source>
</evidence>
<keyword evidence="13" id="KW-1185">Reference proteome</keyword>
<dbReference type="Pfam" id="PF02449">
    <property type="entry name" value="Glyco_hydro_42"/>
    <property type="match status" value="1"/>
</dbReference>
<protein>
    <recommendedName>
        <fullName evidence="3 6">Beta-galactosidase</fullName>
        <shortName evidence="6">Beta-gal</shortName>
        <ecNumber evidence="3 6">3.2.1.23</ecNumber>
    </recommendedName>
</protein>
<dbReference type="PANTHER" id="PTHR36447:SF1">
    <property type="entry name" value="BETA-GALACTOSIDASE GANA"/>
    <property type="match status" value="1"/>
</dbReference>
<evidence type="ECO:0000256" key="3">
    <source>
        <dbReference type="ARBA" id="ARBA00012756"/>
    </source>
</evidence>
<evidence type="ECO:0000313" key="13">
    <source>
        <dbReference type="Proteomes" id="UP000184301"/>
    </source>
</evidence>
<dbReference type="Pfam" id="PF08532">
    <property type="entry name" value="Glyco_hydro_42M"/>
    <property type="match status" value="1"/>
</dbReference>
<feature type="active site" description="Proton donor" evidence="7">
    <location>
        <position position="152"/>
    </location>
</feature>